<name>A0A9X2PYH2_9BACT</name>
<dbReference type="AlphaFoldDB" id="A0A9X2PYH2"/>
<accession>A0A9X2PYH2</accession>
<sequence length="163" mass="18128">MTVISDASPIVNLSRIESLHLLPDLYDTVVLPEAVWQEVVVEGEGQPGAHTVQTAAWAEKQMVINRDLVRALRQDLDAGEAEAIALAVETDEAVLLMDEQEGRETASHFEIPHLGLIGVLIEAKRNGHVEALQPFLTSLKQRAGFWISEQLYERVLRDEGERP</sequence>
<protein>
    <recommendedName>
        <fullName evidence="3">DUF3368 domain-containing protein</fullName>
    </recommendedName>
</protein>
<dbReference type="RefSeq" id="WP_259080241.1">
    <property type="nucleotide sequence ID" value="NZ_JANUAU010000005.1"/>
</dbReference>
<dbReference type="EMBL" id="JANUAU010000005">
    <property type="protein sequence ID" value="MCS3677823.1"/>
    <property type="molecule type" value="Genomic_DNA"/>
</dbReference>
<gene>
    <name evidence="1" type="ORF">GGP71_001751</name>
</gene>
<dbReference type="PANTHER" id="PTHR39550:SF1">
    <property type="entry name" value="SLL0658 PROTEIN"/>
    <property type="match status" value="1"/>
</dbReference>
<proteinExistence type="predicted"/>
<dbReference type="Proteomes" id="UP001155027">
    <property type="component" value="Unassembled WGS sequence"/>
</dbReference>
<evidence type="ECO:0000313" key="2">
    <source>
        <dbReference type="Proteomes" id="UP001155027"/>
    </source>
</evidence>
<reference evidence="1" key="1">
    <citation type="submission" date="2022-08" db="EMBL/GenBank/DDBJ databases">
        <title>Genomic Encyclopedia of Type Strains, Phase V (KMG-V): Genome sequencing to study the core and pangenomes of soil and plant-associated prokaryotes.</title>
        <authorList>
            <person name="Whitman W."/>
        </authorList>
    </citation>
    <scope>NUCLEOTIDE SEQUENCE</scope>
    <source>
        <strain evidence="1">0</strain>
    </source>
</reference>
<organism evidence="1 2">
    <name type="scientific">Salinibacter ruber</name>
    <dbReference type="NCBI Taxonomy" id="146919"/>
    <lineage>
        <taxon>Bacteria</taxon>
        <taxon>Pseudomonadati</taxon>
        <taxon>Rhodothermota</taxon>
        <taxon>Rhodothermia</taxon>
        <taxon>Rhodothermales</taxon>
        <taxon>Salinibacteraceae</taxon>
        <taxon>Salinibacter</taxon>
    </lineage>
</organism>
<evidence type="ECO:0008006" key="3">
    <source>
        <dbReference type="Google" id="ProtNLM"/>
    </source>
</evidence>
<dbReference type="Pfam" id="PF11848">
    <property type="entry name" value="DUF3368"/>
    <property type="match status" value="1"/>
</dbReference>
<dbReference type="InterPro" id="IPR021799">
    <property type="entry name" value="PIN-like_prokaryotic"/>
</dbReference>
<dbReference type="PANTHER" id="PTHR39550">
    <property type="entry name" value="SLL0658 PROTEIN"/>
    <property type="match status" value="1"/>
</dbReference>
<comment type="caution">
    <text evidence="1">The sequence shown here is derived from an EMBL/GenBank/DDBJ whole genome shotgun (WGS) entry which is preliminary data.</text>
</comment>
<evidence type="ECO:0000313" key="1">
    <source>
        <dbReference type="EMBL" id="MCS3677823.1"/>
    </source>
</evidence>